<dbReference type="GO" id="GO:1990961">
    <property type="term" value="P:xenobiotic detoxification by transmembrane export across the plasma membrane"/>
    <property type="evidence" value="ECO:0007669"/>
    <property type="project" value="InterPro"/>
</dbReference>
<sequence length="464" mass="50982">MGICKGEIREEVKKQLWLGVPLIFVNVLNSSLPMISLMFIGHLDDRVLLAGAALANSFMMAIGTAVLIGFASALETFCGQSYGAKKYHMVGIHLQRAILINMLFTIPQSLVMANLRPILIALHQDHNIATQAGIYGRYLIPNLIANGLLRCFVKFLQTQNIVFPMLLASGITSLLHFLNCWIWVVKLRHGIKGAAIAMCMSNWLYTILLALYIKFSSTCKSTWTGFSRESLHNMPQFLKIGIPSAIMLCLEIWMYEIMMLLSGLLPNPKLQTSVICICMNISSVVWMLSSGFTGAASIRVSNELGAGNPRAACLAVYVVLVLVTVDTILVGSVMILLRNIWGYAYTNEIEVVKFVASMFPLLVVVNFVDSLASVLSGIARGCGWQKIGAIINLGSGYIIGIPTAIVLGFVLHIGVKGLWLGIIFAFTTQAFFLMIVTFRTDWGKEANKAKDRVYKSITPESLVS</sequence>
<dbReference type="Pfam" id="PF01554">
    <property type="entry name" value="MatE"/>
    <property type="match status" value="2"/>
</dbReference>
<dbReference type="PaxDb" id="3827-XP_004512777.1"/>
<evidence type="ECO:0000313" key="7">
    <source>
        <dbReference type="Proteomes" id="UP000087171"/>
    </source>
</evidence>
<evidence type="ECO:0000256" key="6">
    <source>
        <dbReference type="RuleBase" id="RU004914"/>
    </source>
</evidence>
<dbReference type="AlphaFoldDB" id="A0A1S3EH46"/>
<dbReference type="GO" id="GO:0016020">
    <property type="term" value="C:membrane"/>
    <property type="evidence" value="ECO:0007669"/>
    <property type="project" value="UniProtKB-SubCell"/>
</dbReference>
<dbReference type="OrthoDB" id="2126698at2759"/>
<dbReference type="PANTHER" id="PTHR11206">
    <property type="entry name" value="MULTIDRUG RESISTANCE PROTEIN"/>
    <property type="match status" value="1"/>
</dbReference>
<gene>
    <name evidence="8" type="primary">LOC101501771</name>
</gene>
<feature type="transmembrane region" description="Helical" evidence="6">
    <location>
        <begin position="98"/>
        <end position="122"/>
    </location>
</feature>
<comment type="subcellular location">
    <subcellularLocation>
        <location evidence="1">Membrane</location>
        <topology evidence="1">Multi-pass membrane protein</topology>
    </subcellularLocation>
</comment>
<organism evidence="7 8">
    <name type="scientific">Cicer arietinum</name>
    <name type="common">Chickpea</name>
    <name type="synonym">Garbanzo</name>
    <dbReference type="NCBI Taxonomy" id="3827"/>
    <lineage>
        <taxon>Eukaryota</taxon>
        <taxon>Viridiplantae</taxon>
        <taxon>Streptophyta</taxon>
        <taxon>Embryophyta</taxon>
        <taxon>Tracheophyta</taxon>
        <taxon>Spermatophyta</taxon>
        <taxon>Magnoliopsida</taxon>
        <taxon>eudicotyledons</taxon>
        <taxon>Gunneridae</taxon>
        <taxon>Pentapetalae</taxon>
        <taxon>rosids</taxon>
        <taxon>fabids</taxon>
        <taxon>Fabales</taxon>
        <taxon>Fabaceae</taxon>
        <taxon>Papilionoideae</taxon>
        <taxon>50 kb inversion clade</taxon>
        <taxon>NPAAA clade</taxon>
        <taxon>Hologalegina</taxon>
        <taxon>IRL clade</taxon>
        <taxon>Cicereae</taxon>
        <taxon>Cicer</taxon>
    </lineage>
</organism>
<dbReference type="InterPro" id="IPR002528">
    <property type="entry name" value="MATE_fam"/>
</dbReference>
<keyword evidence="4 6" id="KW-1133">Transmembrane helix</keyword>
<feature type="transmembrane region" description="Helical" evidence="6">
    <location>
        <begin position="16"/>
        <end position="41"/>
    </location>
</feature>
<feature type="transmembrane region" description="Helical" evidence="6">
    <location>
        <begin position="270"/>
        <end position="293"/>
    </location>
</feature>
<protein>
    <recommendedName>
        <fullName evidence="6">Protein DETOXIFICATION</fullName>
    </recommendedName>
    <alternativeName>
        <fullName evidence="6">Multidrug and toxic compound extrusion protein</fullName>
    </alternativeName>
</protein>
<feature type="transmembrane region" description="Helical" evidence="6">
    <location>
        <begin position="357"/>
        <end position="378"/>
    </location>
</feature>
<dbReference type="Proteomes" id="UP000087171">
    <property type="component" value="Chromosome Ca8"/>
</dbReference>
<feature type="transmembrane region" description="Helical" evidence="6">
    <location>
        <begin position="314"/>
        <end position="337"/>
    </location>
</feature>
<comment type="similarity">
    <text evidence="2 6">Belongs to the multi antimicrobial extrusion (MATE) (TC 2.A.66.1) family.</text>
</comment>
<dbReference type="InterPro" id="IPR045069">
    <property type="entry name" value="MATE_euk"/>
</dbReference>
<evidence type="ECO:0000313" key="8">
    <source>
        <dbReference type="RefSeq" id="XP_012574699.1"/>
    </source>
</evidence>
<dbReference type="GeneID" id="101501771"/>
<feature type="transmembrane region" description="Helical" evidence="6">
    <location>
        <begin position="190"/>
        <end position="213"/>
    </location>
</feature>
<reference evidence="7" key="1">
    <citation type="journal article" date="2013" name="Nat. Biotechnol.">
        <title>Draft genome sequence of chickpea (Cicer arietinum) provides a resource for trait improvement.</title>
        <authorList>
            <person name="Varshney R.K."/>
            <person name="Song C."/>
            <person name="Saxena R.K."/>
            <person name="Azam S."/>
            <person name="Yu S."/>
            <person name="Sharpe A.G."/>
            <person name="Cannon S."/>
            <person name="Baek J."/>
            <person name="Rosen B.D."/>
            <person name="Tar'an B."/>
            <person name="Millan T."/>
            <person name="Zhang X."/>
            <person name="Ramsay L.D."/>
            <person name="Iwata A."/>
            <person name="Wang Y."/>
            <person name="Nelson W."/>
            <person name="Farmer A.D."/>
            <person name="Gaur P.M."/>
            <person name="Soderlund C."/>
            <person name="Penmetsa R.V."/>
            <person name="Xu C."/>
            <person name="Bharti A.K."/>
            <person name="He W."/>
            <person name="Winter P."/>
            <person name="Zhao S."/>
            <person name="Hane J.K."/>
            <person name="Carrasquilla-Garcia N."/>
            <person name="Condie J.A."/>
            <person name="Upadhyaya H.D."/>
            <person name="Luo M.C."/>
            <person name="Thudi M."/>
            <person name="Gowda C.L."/>
            <person name="Singh N.P."/>
            <person name="Lichtenzveig J."/>
            <person name="Gali K.K."/>
            <person name="Rubio J."/>
            <person name="Nadarajan N."/>
            <person name="Dolezel J."/>
            <person name="Bansal K.C."/>
            <person name="Xu X."/>
            <person name="Edwards D."/>
            <person name="Zhang G."/>
            <person name="Kahl G."/>
            <person name="Gil J."/>
            <person name="Singh K.B."/>
            <person name="Datta S.K."/>
            <person name="Jackson S.A."/>
            <person name="Wang J."/>
            <person name="Cook D.R."/>
        </authorList>
    </citation>
    <scope>NUCLEOTIDE SEQUENCE [LARGE SCALE GENOMIC DNA]</scope>
    <source>
        <strain evidence="7">cv. CDC Frontier</strain>
    </source>
</reference>
<dbReference type="CDD" id="cd13132">
    <property type="entry name" value="MATE_eukaryotic"/>
    <property type="match status" value="1"/>
</dbReference>
<keyword evidence="5 6" id="KW-0472">Membrane</keyword>
<feature type="transmembrane region" description="Helical" evidence="6">
    <location>
        <begin position="128"/>
        <end position="149"/>
    </location>
</feature>
<evidence type="ECO:0000256" key="2">
    <source>
        <dbReference type="ARBA" id="ARBA00010199"/>
    </source>
</evidence>
<dbReference type="RefSeq" id="XP_012574699.1">
    <property type="nucleotide sequence ID" value="XM_012719245.2"/>
</dbReference>
<reference evidence="8" key="2">
    <citation type="submission" date="2025-08" db="UniProtKB">
        <authorList>
            <consortium name="RefSeq"/>
        </authorList>
    </citation>
    <scope>IDENTIFICATION</scope>
    <source>
        <tissue evidence="8">Etiolated seedlings</tissue>
    </source>
</reference>
<evidence type="ECO:0000256" key="3">
    <source>
        <dbReference type="ARBA" id="ARBA00022692"/>
    </source>
</evidence>
<dbReference type="KEGG" id="cam:101501771"/>
<accession>A0A1S3EH46</accession>
<proteinExistence type="inferred from homology"/>
<feature type="transmembrane region" description="Helical" evidence="6">
    <location>
        <begin position="237"/>
        <end position="258"/>
    </location>
</feature>
<dbReference type="NCBIfam" id="TIGR00797">
    <property type="entry name" value="matE"/>
    <property type="match status" value="1"/>
</dbReference>
<feature type="transmembrane region" description="Helical" evidence="6">
    <location>
        <begin position="390"/>
        <end position="411"/>
    </location>
</feature>
<name>A0A1S3EH46_CICAR</name>
<dbReference type="eggNOG" id="KOG1347">
    <property type="taxonomic scope" value="Eukaryota"/>
</dbReference>
<evidence type="ECO:0000256" key="5">
    <source>
        <dbReference type="ARBA" id="ARBA00023136"/>
    </source>
</evidence>
<feature type="transmembrane region" description="Helical" evidence="6">
    <location>
        <begin position="417"/>
        <end position="438"/>
    </location>
</feature>
<feature type="transmembrane region" description="Helical" evidence="6">
    <location>
        <begin position="161"/>
        <end position="184"/>
    </location>
</feature>
<feature type="transmembrane region" description="Helical" evidence="6">
    <location>
        <begin position="47"/>
        <end position="77"/>
    </location>
</feature>
<evidence type="ECO:0000256" key="4">
    <source>
        <dbReference type="ARBA" id="ARBA00022989"/>
    </source>
</evidence>
<dbReference type="GO" id="GO:0015297">
    <property type="term" value="F:antiporter activity"/>
    <property type="evidence" value="ECO:0007669"/>
    <property type="project" value="InterPro"/>
</dbReference>
<keyword evidence="7" id="KW-1185">Reference proteome</keyword>
<dbReference type="GO" id="GO:0042910">
    <property type="term" value="F:xenobiotic transmembrane transporter activity"/>
    <property type="evidence" value="ECO:0007669"/>
    <property type="project" value="InterPro"/>
</dbReference>
<keyword evidence="3 6" id="KW-0812">Transmembrane</keyword>
<evidence type="ECO:0000256" key="1">
    <source>
        <dbReference type="ARBA" id="ARBA00004141"/>
    </source>
</evidence>